<dbReference type="AlphaFoldDB" id="A0A0J6FYX7"/>
<accession>A0A0J6FYX7</accession>
<proteinExistence type="predicted"/>
<sequence length="146" mass="14952">MRHLYRGNHYLLTVCSLSALMGLCSVVQAAPNGEIVVTRTVQPYAVGNPPMHPDPDPRTVNANPSAQVIGVTGELTDGDFAGVSTGASINRIIIPHANSLPGLNNSNGLPGMTNGHGGGSGGTISNTIGNSIEQGMRPLSVLSQGK</sequence>
<dbReference type="PATRIC" id="fig|882211.3.peg.4372"/>
<evidence type="ECO:0008006" key="4">
    <source>
        <dbReference type="Google" id="ProtNLM"/>
    </source>
</evidence>
<keyword evidence="1" id="KW-0732">Signal</keyword>
<name>A0A0J6FYX7_PSEDM</name>
<gene>
    <name evidence="2" type="ORF">SAMN04489800_3128</name>
</gene>
<protein>
    <recommendedName>
        <fullName evidence="4">Fap</fullName>
    </recommendedName>
</protein>
<comment type="caution">
    <text evidence="2">The sequence shown here is derived from an EMBL/GenBank/DDBJ whole genome shotgun (WGS) entry which is preliminary data.</text>
</comment>
<reference evidence="2" key="1">
    <citation type="submission" date="2016-10" db="EMBL/GenBank/DDBJ databases">
        <authorList>
            <person name="Varghese N."/>
            <person name="Submissions S."/>
        </authorList>
    </citation>
    <scope>NUCLEOTIDE SEQUENCE [LARGE SCALE GENOMIC DNA]</scope>
    <source>
        <strain evidence="2">LMG 25555</strain>
    </source>
</reference>
<organism evidence="2 3">
    <name type="scientific">Pseudomonas deceptionensis</name>
    <dbReference type="NCBI Taxonomy" id="882211"/>
    <lineage>
        <taxon>Bacteria</taxon>
        <taxon>Pseudomonadati</taxon>
        <taxon>Pseudomonadota</taxon>
        <taxon>Gammaproteobacteria</taxon>
        <taxon>Pseudomonadales</taxon>
        <taxon>Pseudomonadaceae</taxon>
        <taxon>Pseudomonas</taxon>
    </lineage>
</organism>
<dbReference type="Proteomes" id="UP000183613">
    <property type="component" value="Unassembled WGS sequence"/>
</dbReference>
<dbReference type="OrthoDB" id="7024471at2"/>
<feature type="signal peptide" evidence="1">
    <location>
        <begin position="1"/>
        <end position="29"/>
    </location>
</feature>
<evidence type="ECO:0000313" key="3">
    <source>
        <dbReference type="Proteomes" id="UP000183613"/>
    </source>
</evidence>
<evidence type="ECO:0000256" key="1">
    <source>
        <dbReference type="SAM" id="SignalP"/>
    </source>
</evidence>
<dbReference type="EMBL" id="FNUD01000002">
    <property type="protein sequence ID" value="SEE96111.1"/>
    <property type="molecule type" value="Genomic_DNA"/>
</dbReference>
<dbReference type="RefSeq" id="WP_048361971.1">
    <property type="nucleotide sequence ID" value="NZ_FNUD01000002.1"/>
</dbReference>
<keyword evidence="3" id="KW-1185">Reference proteome</keyword>
<evidence type="ECO:0000313" key="2">
    <source>
        <dbReference type="EMBL" id="SEE96111.1"/>
    </source>
</evidence>
<feature type="chain" id="PRO_5009776910" description="Fap" evidence="1">
    <location>
        <begin position="30"/>
        <end position="146"/>
    </location>
</feature>